<dbReference type="AlphaFoldDB" id="A0A8B8BHD5"/>
<dbReference type="GeneID" id="111110466"/>
<evidence type="ECO:0000313" key="3">
    <source>
        <dbReference type="RefSeq" id="XP_022302678.1"/>
    </source>
</evidence>
<organism evidence="2 3">
    <name type="scientific">Crassostrea virginica</name>
    <name type="common">Eastern oyster</name>
    <dbReference type="NCBI Taxonomy" id="6565"/>
    <lineage>
        <taxon>Eukaryota</taxon>
        <taxon>Metazoa</taxon>
        <taxon>Spiralia</taxon>
        <taxon>Lophotrochozoa</taxon>
        <taxon>Mollusca</taxon>
        <taxon>Bivalvia</taxon>
        <taxon>Autobranchia</taxon>
        <taxon>Pteriomorphia</taxon>
        <taxon>Ostreida</taxon>
        <taxon>Ostreoidea</taxon>
        <taxon>Ostreidae</taxon>
        <taxon>Crassostrea</taxon>
    </lineage>
</organism>
<dbReference type="KEGG" id="cvn:111110466"/>
<reference evidence="3" key="1">
    <citation type="submission" date="2025-08" db="UniProtKB">
        <authorList>
            <consortium name="RefSeq"/>
        </authorList>
    </citation>
    <scope>IDENTIFICATION</scope>
    <source>
        <tissue evidence="3">Whole sample</tissue>
    </source>
</reference>
<keyword evidence="1" id="KW-1133">Transmembrane helix</keyword>
<dbReference type="Proteomes" id="UP000694844">
    <property type="component" value="Chromosome 8"/>
</dbReference>
<feature type="transmembrane region" description="Helical" evidence="1">
    <location>
        <begin position="101"/>
        <end position="126"/>
    </location>
</feature>
<sequence>MVDLRGVCEDQNPIKTSIYFQECEEVDYHDKEAFADGTMTITMSAFSTPTNSRFGPIYEIPRVQCSRKNGKSTKLAENHSRVIPLGNGKQQLIQDDAKQGYTIFVVCGSGLAGLVGGILITLLTCIRVQKCKDRSNNSDGLLSRSNTNLISEGEGHSSIHSNENLDVYHYIDDVSDQKEGNSLFNVIETVVYDYATEQQCKENLRNSTSGQGNPSESVQVYHTLSKDLKVVSEKPEQFLATVSDSMYTQNDLRYEDVFQMSSENQRCISYEENWNQSVIPEKSLPPETHERVSSVVYYALKKNGELNSTASLNDTTTELYVNSATDAK</sequence>
<proteinExistence type="predicted"/>
<evidence type="ECO:0000313" key="2">
    <source>
        <dbReference type="Proteomes" id="UP000694844"/>
    </source>
</evidence>
<keyword evidence="2" id="KW-1185">Reference proteome</keyword>
<evidence type="ECO:0000256" key="1">
    <source>
        <dbReference type="SAM" id="Phobius"/>
    </source>
</evidence>
<dbReference type="RefSeq" id="XP_022302678.1">
    <property type="nucleotide sequence ID" value="XM_022446970.1"/>
</dbReference>
<keyword evidence="1" id="KW-0812">Transmembrane</keyword>
<accession>A0A8B8BHD5</accession>
<gene>
    <name evidence="3" type="primary">LOC111110466</name>
</gene>
<name>A0A8B8BHD5_CRAVI</name>
<protein>
    <submittedName>
        <fullName evidence="3">Uncharacterized protein LOC111110466</fullName>
    </submittedName>
</protein>
<keyword evidence="1" id="KW-0472">Membrane</keyword>